<feature type="signal peptide" evidence="1">
    <location>
        <begin position="1"/>
        <end position="28"/>
    </location>
</feature>
<dbReference type="Gene3D" id="2.60.40.1610">
    <property type="entry name" value="Domain of unknown function DUF1254"/>
    <property type="match status" value="1"/>
</dbReference>
<keyword evidence="5" id="KW-1185">Reference proteome</keyword>
<protein>
    <submittedName>
        <fullName evidence="4">DUF1254 domain-containing protein</fullName>
    </submittedName>
</protein>
<accession>A0A931MK17</accession>
<feature type="domain" description="DUF1254" evidence="3">
    <location>
        <begin position="102"/>
        <end position="230"/>
    </location>
</feature>
<comment type="caution">
    <text evidence="4">The sequence shown here is derived from an EMBL/GenBank/DDBJ whole genome shotgun (WGS) entry which is preliminary data.</text>
</comment>
<feature type="domain" description="DUF1214" evidence="2">
    <location>
        <begin position="363"/>
        <end position="467"/>
    </location>
</feature>
<dbReference type="RefSeq" id="WP_197160791.1">
    <property type="nucleotide sequence ID" value="NZ_JADZGI010000001.1"/>
</dbReference>
<gene>
    <name evidence="4" type="ORF">I5E68_03405</name>
</gene>
<dbReference type="Pfam" id="PF06863">
    <property type="entry name" value="DUF1254"/>
    <property type="match status" value="1"/>
</dbReference>
<evidence type="ECO:0000313" key="5">
    <source>
        <dbReference type="Proteomes" id="UP000617634"/>
    </source>
</evidence>
<feature type="chain" id="PRO_5037012616" evidence="1">
    <location>
        <begin position="29"/>
        <end position="486"/>
    </location>
</feature>
<evidence type="ECO:0000259" key="3">
    <source>
        <dbReference type="Pfam" id="PF06863"/>
    </source>
</evidence>
<organism evidence="4 5">
    <name type="scientific">Novosphingobium aureum</name>
    <dbReference type="NCBI Taxonomy" id="2792964"/>
    <lineage>
        <taxon>Bacteria</taxon>
        <taxon>Pseudomonadati</taxon>
        <taxon>Pseudomonadota</taxon>
        <taxon>Alphaproteobacteria</taxon>
        <taxon>Sphingomonadales</taxon>
        <taxon>Sphingomonadaceae</taxon>
        <taxon>Novosphingobium</taxon>
    </lineage>
</organism>
<evidence type="ECO:0000256" key="1">
    <source>
        <dbReference type="SAM" id="SignalP"/>
    </source>
</evidence>
<dbReference type="InterPro" id="IPR010621">
    <property type="entry name" value="DUF1214"/>
</dbReference>
<sequence>MKRIIRHLAGATLPLGLAMLVLPVASTAQQVPAGQRAYDPDHADQFMWPEHADLLPPPGPARRDYARMLAYDARLFGTSAVLEYAQMFGQALDRGAKGYTGFNRFDHASNLARPGYGAFKTPNADTLYSNAWLDLTKGPVILEVPDAGDTYFAANFIDMYGNSSNISTRTRGSGAGRYAIVPLGWDGGLPEGTERFTVTTPYCWILLRVLAKDLKNPVRARKVQDGFRLEAPQAEAITPIATDFPAPETDTLGGFMRILDWVVRNAGYPSTETALVHRYRMLGVGRGAEAVTQAIEAPDLGAGAEAGFASAGEMISDSARLSGYPAGTWKTPADTGAYGYNYLYRSAIHTLGTGANVGIENYPFNTFVDADGEALDGAAHDYRMTFTSPPPARYFWSLTLYDAKTRELSPNPIARYLINDRTPGLKRNADGSLTIDIQHKPPQGGTSNWLPAPDGPFYLVIRAQGPEAPLLSGEWLPPAVRKEAAQ</sequence>
<keyword evidence="1" id="KW-0732">Signal</keyword>
<proteinExistence type="predicted"/>
<dbReference type="Proteomes" id="UP000617634">
    <property type="component" value="Unassembled WGS sequence"/>
</dbReference>
<dbReference type="EMBL" id="JADZGI010000001">
    <property type="protein sequence ID" value="MBH0111999.1"/>
    <property type="molecule type" value="Genomic_DNA"/>
</dbReference>
<evidence type="ECO:0000259" key="2">
    <source>
        <dbReference type="Pfam" id="PF06742"/>
    </source>
</evidence>
<dbReference type="InterPro" id="IPR037050">
    <property type="entry name" value="DUF1254_sf"/>
</dbReference>
<dbReference type="SUPFAM" id="SSF160935">
    <property type="entry name" value="VPA0735-like"/>
    <property type="match status" value="1"/>
</dbReference>
<dbReference type="Pfam" id="PF06742">
    <property type="entry name" value="DUF1214"/>
    <property type="match status" value="1"/>
</dbReference>
<dbReference type="InterPro" id="IPR037049">
    <property type="entry name" value="DUF1214_C_sf"/>
</dbReference>
<reference evidence="4" key="1">
    <citation type="submission" date="2020-11" db="EMBL/GenBank/DDBJ databases">
        <title>Novosphingobium aureum sp. nov., a marine bacterium isolated from sediment of a salt flat.</title>
        <authorList>
            <person name="Yoo Y."/>
            <person name="Kim J.-J."/>
        </authorList>
    </citation>
    <scope>NUCLEOTIDE SEQUENCE</scope>
    <source>
        <strain evidence="4">YJ-S2-02</strain>
    </source>
</reference>
<name>A0A931MK17_9SPHN</name>
<dbReference type="PANTHER" id="PTHR36509">
    <property type="entry name" value="BLL3101 PROTEIN"/>
    <property type="match status" value="1"/>
</dbReference>
<dbReference type="InterPro" id="IPR010679">
    <property type="entry name" value="DUF1254"/>
</dbReference>
<dbReference type="AlphaFoldDB" id="A0A931MK17"/>
<evidence type="ECO:0000313" key="4">
    <source>
        <dbReference type="EMBL" id="MBH0111999.1"/>
    </source>
</evidence>
<dbReference type="PANTHER" id="PTHR36509:SF2">
    <property type="entry name" value="BLL3101 PROTEIN"/>
    <property type="match status" value="1"/>
</dbReference>
<dbReference type="Gene3D" id="2.60.120.600">
    <property type="entry name" value="Domain of unknown function DUF1214, C-terminal domain"/>
    <property type="match status" value="1"/>
</dbReference>